<dbReference type="OrthoDB" id="2622664at2"/>
<dbReference type="EMBL" id="SNYJ01000001">
    <property type="protein sequence ID" value="TDQ42684.1"/>
    <property type="molecule type" value="Genomic_DNA"/>
</dbReference>
<sequence length="151" mass="16559">MKRPIWKRILVGVIAGTIFSLWIAGVFLSVFESIELPTEEMLNEITFGSMFIMAMFYALPIFLLLGVPGSIIVDSWLQKRNSQWKNVKRIFIGFLTYAIGGIVVGVISSVIIVFHPQAALLGGILGTSGGIAYWGVLQIVNFIGARNEPAV</sequence>
<proteinExistence type="predicted"/>
<dbReference type="AlphaFoldDB" id="A0A4R6UHQ6"/>
<feature type="transmembrane region" description="Helical" evidence="1">
    <location>
        <begin position="94"/>
        <end position="114"/>
    </location>
</feature>
<evidence type="ECO:0000313" key="3">
    <source>
        <dbReference type="Proteomes" id="UP000295632"/>
    </source>
</evidence>
<keyword evidence="3" id="KW-1185">Reference proteome</keyword>
<gene>
    <name evidence="2" type="ORF">EV213_101113</name>
</gene>
<keyword evidence="1" id="KW-0812">Transmembrane</keyword>
<evidence type="ECO:0000313" key="2">
    <source>
        <dbReference type="EMBL" id="TDQ42684.1"/>
    </source>
</evidence>
<evidence type="ECO:0000256" key="1">
    <source>
        <dbReference type="SAM" id="Phobius"/>
    </source>
</evidence>
<keyword evidence="1" id="KW-0472">Membrane</keyword>
<keyword evidence="1" id="KW-1133">Transmembrane helix</keyword>
<feature type="transmembrane region" description="Helical" evidence="1">
    <location>
        <begin position="9"/>
        <end position="31"/>
    </location>
</feature>
<dbReference type="RefSeq" id="WP_133578525.1">
    <property type="nucleotide sequence ID" value="NZ_SNYJ01000001.1"/>
</dbReference>
<feature type="transmembrane region" description="Helical" evidence="1">
    <location>
        <begin position="51"/>
        <end position="73"/>
    </location>
</feature>
<organism evidence="2 3">
    <name type="scientific">Aureibacillus halotolerans</name>
    <dbReference type="NCBI Taxonomy" id="1508390"/>
    <lineage>
        <taxon>Bacteria</taxon>
        <taxon>Bacillati</taxon>
        <taxon>Bacillota</taxon>
        <taxon>Bacilli</taxon>
        <taxon>Bacillales</taxon>
        <taxon>Bacillaceae</taxon>
        <taxon>Aureibacillus</taxon>
    </lineage>
</organism>
<protein>
    <submittedName>
        <fullName evidence="2">Uncharacterized protein</fullName>
    </submittedName>
</protein>
<accession>A0A4R6UHQ6</accession>
<comment type="caution">
    <text evidence="2">The sequence shown here is derived from an EMBL/GenBank/DDBJ whole genome shotgun (WGS) entry which is preliminary data.</text>
</comment>
<reference evidence="2 3" key="1">
    <citation type="submission" date="2019-03" db="EMBL/GenBank/DDBJ databases">
        <title>Genomic Encyclopedia of Type Strains, Phase IV (KMG-IV): sequencing the most valuable type-strain genomes for metagenomic binning, comparative biology and taxonomic classification.</title>
        <authorList>
            <person name="Goeker M."/>
        </authorList>
    </citation>
    <scope>NUCLEOTIDE SEQUENCE [LARGE SCALE GENOMIC DNA]</scope>
    <source>
        <strain evidence="2 3">DSM 28697</strain>
    </source>
</reference>
<dbReference type="Proteomes" id="UP000295632">
    <property type="component" value="Unassembled WGS sequence"/>
</dbReference>
<feature type="transmembrane region" description="Helical" evidence="1">
    <location>
        <begin position="120"/>
        <end position="143"/>
    </location>
</feature>
<name>A0A4R6UHQ6_9BACI</name>